<proteinExistence type="predicted"/>
<dbReference type="AlphaFoldDB" id="A0AAJ0C720"/>
<dbReference type="GeneID" id="85306704"/>
<organism evidence="1 2">
    <name type="scientific">Phialemonium atrogriseum</name>
    <dbReference type="NCBI Taxonomy" id="1093897"/>
    <lineage>
        <taxon>Eukaryota</taxon>
        <taxon>Fungi</taxon>
        <taxon>Dikarya</taxon>
        <taxon>Ascomycota</taxon>
        <taxon>Pezizomycotina</taxon>
        <taxon>Sordariomycetes</taxon>
        <taxon>Sordariomycetidae</taxon>
        <taxon>Cephalothecales</taxon>
        <taxon>Cephalothecaceae</taxon>
        <taxon>Phialemonium</taxon>
    </lineage>
</organism>
<dbReference type="EMBL" id="MU839001">
    <property type="protein sequence ID" value="KAK1770178.1"/>
    <property type="molecule type" value="Genomic_DNA"/>
</dbReference>
<protein>
    <recommendedName>
        <fullName evidence="3">BTB domain-containing protein</fullName>
    </recommendedName>
</protein>
<evidence type="ECO:0000313" key="2">
    <source>
        <dbReference type="Proteomes" id="UP001244011"/>
    </source>
</evidence>
<dbReference type="Proteomes" id="UP001244011">
    <property type="component" value="Unassembled WGS sequence"/>
</dbReference>
<evidence type="ECO:0008006" key="3">
    <source>
        <dbReference type="Google" id="ProtNLM"/>
    </source>
</evidence>
<dbReference type="RefSeq" id="XP_060286391.1">
    <property type="nucleotide sequence ID" value="XM_060423517.1"/>
</dbReference>
<evidence type="ECO:0000313" key="1">
    <source>
        <dbReference type="EMBL" id="KAK1770178.1"/>
    </source>
</evidence>
<comment type="caution">
    <text evidence="1">The sequence shown here is derived from an EMBL/GenBank/DDBJ whole genome shotgun (WGS) entry which is preliminary data.</text>
</comment>
<dbReference type="InterPro" id="IPR011333">
    <property type="entry name" value="SKP1/BTB/POZ_sf"/>
</dbReference>
<dbReference type="Gene3D" id="3.30.710.10">
    <property type="entry name" value="Potassium Channel Kv1.1, Chain A"/>
    <property type="match status" value="1"/>
</dbReference>
<accession>A0AAJ0C720</accession>
<gene>
    <name evidence="1" type="ORF">QBC33DRAFT_313487</name>
</gene>
<sequence length="248" mass="28099">MTDMSETYFDPDGDLRLEVGPDKANCVVCSRTLSRASAVWKKMLNGPFLESRPRDGEWIVELPEDDYKALTLVLNILHFRFDRIPDPTTLTVDELFNLTILTDKYDLAHLLRPWVRPLSGSLLSQDHDLRLLWIAWELGHMRLFRDIAERVLSSAFLDQTGSLCYQTAGPLKSYDYINALGILDGIEKTRATRTADMVECLRVLYQRFIDGNPGASGICKHAKRLGQVRASDNNANTNGNPRHIHRGA</sequence>
<reference evidence="1" key="1">
    <citation type="submission" date="2023-06" db="EMBL/GenBank/DDBJ databases">
        <title>Genome-scale phylogeny and comparative genomics of the fungal order Sordariales.</title>
        <authorList>
            <consortium name="Lawrence Berkeley National Laboratory"/>
            <person name="Hensen N."/>
            <person name="Bonometti L."/>
            <person name="Westerberg I."/>
            <person name="Brannstrom I.O."/>
            <person name="Guillou S."/>
            <person name="Cros-Aarteil S."/>
            <person name="Calhoun S."/>
            <person name="Haridas S."/>
            <person name="Kuo A."/>
            <person name="Mondo S."/>
            <person name="Pangilinan J."/>
            <person name="Riley R."/>
            <person name="Labutti K."/>
            <person name="Andreopoulos B."/>
            <person name="Lipzen A."/>
            <person name="Chen C."/>
            <person name="Yanf M."/>
            <person name="Daum C."/>
            <person name="Ng V."/>
            <person name="Clum A."/>
            <person name="Steindorff A."/>
            <person name="Ohm R."/>
            <person name="Martin F."/>
            <person name="Silar P."/>
            <person name="Natvig D."/>
            <person name="Lalanne C."/>
            <person name="Gautier V."/>
            <person name="Ament-Velasquez S.L."/>
            <person name="Kruys A."/>
            <person name="Hutchinson M.I."/>
            <person name="Powell A.J."/>
            <person name="Barry K."/>
            <person name="Miller A.N."/>
            <person name="Grigoriev I.V."/>
            <person name="Debuchy R."/>
            <person name="Gladieux P."/>
            <person name="Thoren M.H."/>
            <person name="Johannesson H."/>
        </authorList>
    </citation>
    <scope>NUCLEOTIDE SEQUENCE</scope>
    <source>
        <strain evidence="1">8032-3</strain>
    </source>
</reference>
<keyword evidence="2" id="KW-1185">Reference proteome</keyword>
<name>A0AAJ0C720_9PEZI</name>